<keyword evidence="3" id="KW-1185">Reference proteome</keyword>
<sequence length="176" mass="18702">MAPLELEPQELCLLPSGKPQIQNPQELVISPFQPHGGQNHQAAAKAAKALRAIEPKPLLGKLAAKEAHMPTWLSSSGTASVSQAKVSSLDVRIRAHPRSALRTLRWNPPDLLRSTRSADSTPKSPPGKANPDGVGGRRGPDPVQLASGLVIESGSTKLQVRGNLQTKQHPVSMHGL</sequence>
<protein>
    <submittedName>
        <fullName evidence="2">Uncharacterized protein</fullName>
    </submittedName>
</protein>
<proteinExistence type="predicted"/>
<evidence type="ECO:0000313" key="2">
    <source>
        <dbReference type="EMBL" id="KAK9841071.1"/>
    </source>
</evidence>
<evidence type="ECO:0000313" key="3">
    <source>
        <dbReference type="Proteomes" id="UP001485043"/>
    </source>
</evidence>
<dbReference type="AlphaFoldDB" id="A0AAW1S5U9"/>
<dbReference type="Proteomes" id="UP001485043">
    <property type="component" value="Unassembled WGS sequence"/>
</dbReference>
<reference evidence="2 3" key="1">
    <citation type="journal article" date="2024" name="Nat. Commun.">
        <title>Phylogenomics reveals the evolutionary origins of lichenization in chlorophyte algae.</title>
        <authorList>
            <person name="Puginier C."/>
            <person name="Libourel C."/>
            <person name="Otte J."/>
            <person name="Skaloud P."/>
            <person name="Haon M."/>
            <person name="Grisel S."/>
            <person name="Petersen M."/>
            <person name="Berrin J.G."/>
            <person name="Delaux P.M."/>
            <person name="Dal Grande F."/>
            <person name="Keller J."/>
        </authorList>
    </citation>
    <scope>NUCLEOTIDE SEQUENCE [LARGE SCALE GENOMIC DNA]</scope>
    <source>
        <strain evidence="2 3">SAG 2523</strain>
    </source>
</reference>
<evidence type="ECO:0000256" key="1">
    <source>
        <dbReference type="SAM" id="MobiDB-lite"/>
    </source>
</evidence>
<comment type="caution">
    <text evidence="2">The sequence shown here is derived from an EMBL/GenBank/DDBJ whole genome shotgun (WGS) entry which is preliminary data.</text>
</comment>
<dbReference type="EMBL" id="JALJOV010001776">
    <property type="protein sequence ID" value="KAK9841071.1"/>
    <property type="molecule type" value="Genomic_DNA"/>
</dbReference>
<accession>A0AAW1S5U9</accession>
<name>A0AAW1S5U9_9CHLO</name>
<organism evidence="2 3">
    <name type="scientific">Apatococcus fuscideae</name>
    <dbReference type="NCBI Taxonomy" id="2026836"/>
    <lineage>
        <taxon>Eukaryota</taxon>
        <taxon>Viridiplantae</taxon>
        <taxon>Chlorophyta</taxon>
        <taxon>core chlorophytes</taxon>
        <taxon>Trebouxiophyceae</taxon>
        <taxon>Chlorellales</taxon>
        <taxon>Chlorellaceae</taxon>
        <taxon>Apatococcus</taxon>
    </lineage>
</organism>
<gene>
    <name evidence="2" type="ORF">WJX84_010791</name>
</gene>
<feature type="region of interest" description="Disordered" evidence="1">
    <location>
        <begin position="104"/>
        <end position="144"/>
    </location>
</feature>